<keyword evidence="3 8" id="KW-0732">Signal</keyword>
<protein>
    <submittedName>
        <fullName evidence="11">WSC domain-containing protein 2-like</fullName>
    </submittedName>
</protein>
<dbReference type="OrthoDB" id="2019572at2759"/>
<dbReference type="RefSeq" id="XP_019622825.1">
    <property type="nucleotide sequence ID" value="XM_019767266.1"/>
</dbReference>
<dbReference type="PROSITE" id="PS51212">
    <property type="entry name" value="WSC"/>
    <property type="match status" value="1"/>
</dbReference>
<keyword evidence="2" id="KW-0812">Transmembrane</keyword>
<dbReference type="AlphaFoldDB" id="A0A6P4Y1L1"/>
<evidence type="ECO:0000256" key="4">
    <source>
        <dbReference type="ARBA" id="ARBA00022989"/>
    </source>
</evidence>
<evidence type="ECO:0000313" key="11">
    <source>
        <dbReference type="RefSeq" id="XP_019622825.1"/>
    </source>
</evidence>
<dbReference type="Proteomes" id="UP000515135">
    <property type="component" value="Unplaced"/>
</dbReference>
<evidence type="ECO:0000256" key="2">
    <source>
        <dbReference type="ARBA" id="ARBA00022692"/>
    </source>
</evidence>
<evidence type="ECO:0000313" key="10">
    <source>
        <dbReference type="Proteomes" id="UP000515135"/>
    </source>
</evidence>
<evidence type="ECO:0000256" key="5">
    <source>
        <dbReference type="ARBA" id="ARBA00023136"/>
    </source>
</evidence>
<proteinExistence type="predicted"/>
<dbReference type="GO" id="GO:0005886">
    <property type="term" value="C:plasma membrane"/>
    <property type="evidence" value="ECO:0007669"/>
    <property type="project" value="TreeGrafter"/>
</dbReference>
<reference evidence="11" key="1">
    <citation type="submission" date="2025-08" db="UniProtKB">
        <authorList>
            <consortium name="RefSeq"/>
        </authorList>
    </citation>
    <scope>IDENTIFICATION</scope>
    <source>
        <tissue evidence="11">Gonad</tissue>
    </source>
</reference>
<keyword evidence="10" id="KW-1185">Reference proteome</keyword>
<evidence type="ECO:0000256" key="3">
    <source>
        <dbReference type="ARBA" id="ARBA00022729"/>
    </source>
</evidence>
<keyword evidence="7" id="KW-0175">Coiled coil</keyword>
<feature type="domain" description="WSC" evidence="9">
    <location>
        <begin position="19"/>
        <end position="111"/>
    </location>
</feature>
<evidence type="ECO:0000256" key="8">
    <source>
        <dbReference type="SAM" id="SignalP"/>
    </source>
</evidence>
<dbReference type="PANTHER" id="PTHR24269:SF16">
    <property type="entry name" value="PROTEIN SLG1"/>
    <property type="match status" value="1"/>
</dbReference>
<sequence>MARILALAVVLVLVGTISAQSHKGCYKRKWGTFRTRETSDDMTNQKCVDICAKEDKPYAGTYETKCGCGTSTELERLGDPTDASECSSACGGDASQTCGQGNGRLTVWSTGKGKREMSEMEELMELEREVSELEAHHQHHQHHQ</sequence>
<gene>
    <name evidence="11" type="primary">LOC109468888</name>
</gene>
<dbReference type="KEGG" id="bbel:109468888"/>
<feature type="chain" id="PRO_5027916528" evidence="8">
    <location>
        <begin position="20"/>
        <end position="144"/>
    </location>
</feature>
<dbReference type="Pfam" id="PF01822">
    <property type="entry name" value="WSC"/>
    <property type="match status" value="1"/>
</dbReference>
<evidence type="ECO:0000256" key="1">
    <source>
        <dbReference type="ARBA" id="ARBA00004167"/>
    </source>
</evidence>
<evidence type="ECO:0000259" key="9">
    <source>
        <dbReference type="PROSITE" id="PS51212"/>
    </source>
</evidence>
<name>A0A6P4Y1L1_BRABE</name>
<keyword evidence="5" id="KW-0472">Membrane</keyword>
<keyword evidence="6" id="KW-0325">Glycoprotein</keyword>
<dbReference type="PANTHER" id="PTHR24269">
    <property type="entry name" value="KREMEN PROTEIN"/>
    <property type="match status" value="1"/>
</dbReference>
<evidence type="ECO:0000256" key="7">
    <source>
        <dbReference type="SAM" id="Coils"/>
    </source>
</evidence>
<dbReference type="InterPro" id="IPR002889">
    <property type="entry name" value="WSC_carb-bd"/>
</dbReference>
<dbReference type="SMART" id="SM00321">
    <property type="entry name" value="WSC"/>
    <property type="match status" value="1"/>
</dbReference>
<accession>A0A6P4Y1L1</accession>
<organism evidence="10 11">
    <name type="scientific">Branchiostoma belcheri</name>
    <name type="common">Amphioxus</name>
    <dbReference type="NCBI Taxonomy" id="7741"/>
    <lineage>
        <taxon>Eukaryota</taxon>
        <taxon>Metazoa</taxon>
        <taxon>Chordata</taxon>
        <taxon>Cephalochordata</taxon>
        <taxon>Leptocardii</taxon>
        <taxon>Amphioxiformes</taxon>
        <taxon>Branchiostomatidae</taxon>
        <taxon>Branchiostoma</taxon>
    </lineage>
</organism>
<comment type="subcellular location">
    <subcellularLocation>
        <location evidence="1">Membrane</location>
        <topology evidence="1">Single-pass membrane protein</topology>
    </subcellularLocation>
</comment>
<feature type="signal peptide" evidence="8">
    <location>
        <begin position="1"/>
        <end position="19"/>
    </location>
</feature>
<evidence type="ECO:0000256" key="6">
    <source>
        <dbReference type="ARBA" id="ARBA00023180"/>
    </source>
</evidence>
<keyword evidence="4" id="KW-1133">Transmembrane helix</keyword>
<dbReference type="InterPro" id="IPR051836">
    <property type="entry name" value="Kremen_rcpt"/>
</dbReference>
<dbReference type="GeneID" id="109468888"/>
<feature type="coiled-coil region" evidence="7">
    <location>
        <begin position="116"/>
        <end position="143"/>
    </location>
</feature>